<dbReference type="PANTHER" id="PTHR39610:SF1">
    <property type="match status" value="1"/>
</dbReference>
<feature type="region of interest" description="Disordered" evidence="1">
    <location>
        <begin position="304"/>
        <end position="389"/>
    </location>
</feature>
<feature type="compositionally biased region" description="Low complexity" evidence="1">
    <location>
        <begin position="36"/>
        <end position="63"/>
    </location>
</feature>
<keyword evidence="3" id="KW-1185">Reference proteome</keyword>
<evidence type="ECO:0000313" key="2">
    <source>
        <dbReference type="EMBL" id="KFH45405.1"/>
    </source>
</evidence>
<feature type="compositionally biased region" description="Low complexity" evidence="1">
    <location>
        <begin position="13"/>
        <end position="27"/>
    </location>
</feature>
<reference evidence="3" key="1">
    <citation type="journal article" date="2014" name="Genome Announc.">
        <title>Genome sequence and annotation of Acremonium chrysogenum, producer of the beta-lactam antibiotic cephalosporin C.</title>
        <authorList>
            <person name="Terfehr D."/>
            <person name="Dahlmann T.A."/>
            <person name="Specht T."/>
            <person name="Zadra I."/>
            <person name="Kuernsteiner H."/>
            <person name="Kueck U."/>
        </authorList>
    </citation>
    <scope>NUCLEOTIDE SEQUENCE [LARGE SCALE GENOMIC DNA]</scope>
    <source>
        <strain evidence="3">ATCC 11550 / CBS 779.69 / DSM 880 / IAM 14645 / JCM 23072 / IMI 49137</strain>
    </source>
</reference>
<protein>
    <submittedName>
        <fullName evidence="2">Uncharacterized protein</fullName>
    </submittedName>
</protein>
<dbReference type="STRING" id="857340.A0A086T7S3"/>
<feature type="compositionally biased region" description="Low complexity" evidence="1">
    <location>
        <begin position="129"/>
        <end position="147"/>
    </location>
</feature>
<proteinExistence type="predicted"/>
<feature type="region of interest" description="Disordered" evidence="1">
    <location>
        <begin position="129"/>
        <end position="267"/>
    </location>
</feature>
<organism evidence="2 3">
    <name type="scientific">Hapsidospora chrysogenum (strain ATCC 11550 / CBS 779.69 / DSM 880 / IAM 14645 / JCM 23072 / IMI 49137)</name>
    <name type="common">Acremonium chrysogenum</name>
    <dbReference type="NCBI Taxonomy" id="857340"/>
    <lineage>
        <taxon>Eukaryota</taxon>
        <taxon>Fungi</taxon>
        <taxon>Dikarya</taxon>
        <taxon>Ascomycota</taxon>
        <taxon>Pezizomycotina</taxon>
        <taxon>Sordariomycetes</taxon>
        <taxon>Hypocreomycetidae</taxon>
        <taxon>Hypocreales</taxon>
        <taxon>Bionectriaceae</taxon>
        <taxon>Hapsidospora</taxon>
    </lineage>
</organism>
<feature type="compositionally biased region" description="Low complexity" evidence="1">
    <location>
        <begin position="375"/>
        <end position="389"/>
    </location>
</feature>
<gene>
    <name evidence="2" type="ORF">ACRE_037470</name>
</gene>
<feature type="compositionally biased region" description="Polar residues" evidence="1">
    <location>
        <begin position="69"/>
        <end position="78"/>
    </location>
</feature>
<dbReference type="EMBL" id="JPKY01000032">
    <property type="protein sequence ID" value="KFH45405.1"/>
    <property type="molecule type" value="Genomic_DNA"/>
</dbReference>
<evidence type="ECO:0000256" key="1">
    <source>
        <dbReference type="SAM" id="MobiDB-lite"/>
    </source>
</evidence>
<dbReference type="Proteomes" id="UP000029964">
    <property type="component" value="Unassembled WGS sequence"/>
</dbReference>
<dbReference type="AlphaFoldDB" id="A0A086T7S3"/>
<dbReference type="HOGENOM" id="CLU_038508_2_0_1"/>
<feature type="compositionally biased region" description="Polar residues" evidence="1">
    <location>
        <begin position="310"/>
        <end position="334"/>
    </location>
</feature>
<feature type="compositionally biased region" description="Polar residues" evidence="1">
    <location>
        <begin position="155"/>
        <end position="165"/>
    </location>
</feature>
<evidence type="ECO:0000313" key="3">
    <source>
        <dbReference type="Proteomes" id="UP000029964"/>
    </source>
</evidence>
<dbReference type="OrthoDB" id="5401654at2759"/>
<name>A0A086T7S3_HAPC1</name>
<comment type="caution">
    <text evidence="2">The sequence shown here is derived from an EMBL/GenBank/DDBJ whole genome shotgun (WGS) entry which is preliminary data.</text>
</comment>
<sequence length="389" mass="41098">MPDLNSVPPSPRPFAASRRQSTQQQQQMPPPPAPLSPSLNILPSNQNAVNPDSTSASSSAAHTPQPPTLQSAQTQSSAPREVPIESGPGPLRHPRPLTAAELHIELEKEQEAVLQVNRLTRELSLLRAAQNASVASNTSSASAATSTHEPVSEPSLISGSGFTIPTSRRHRRTSSSTSQGLINQLSASHEARAHGRPPQPISMSRQGSTASRRSRTGSPAPMSSLDPSSYFHQQRMPPPSSVPMSVAHANPAGQGGGGGGHLSPGLMPATVRYEETQYHRNELEAAKKENEALKRQIRELERLVHERRASNASRPRSESASTTASMSVAPSGGTSIAGPRENVPSRTERYRGMTSQSVTSIGVGVPEDEVKVGESAASSGLANSSNNQP</sequence>
<feature type="compositionally biased region" description="Low complexity" evidence="1">
    <location>
        <begin position="204"/>
        <end position="221"/>
    </location>
</feature>
<accession>A0A086T7S3</accession>
<feature type="region of interest" description="Disordered" evidence="1">
    <location>
        <begin position="1"/>
        <end position="97"/>
    </location>
</feature>
<feature type="compositionally biased region" description="Gly residues" evidence="1">
    <location>
        <begin position="253"/>
        <end position="262"/>
    </location>
</feature>
<dbReference type="PANTHER" id="PTHR39610">
    <property type="entry name" value="BZIP DOMAIN-CONTAINING PROTEIN-RELATED"/>
    <property type="match status" value="1"/>
</dbReference>